<dbReference type="OrthoDB" id="3700439at2"/>
<evidence type="ECO:0000313" key="3">
    <source>
        <dbReference type="EMBL" id="ORB51272.1"/>
    </source>
</evidence>
<dbReference type="AlphaFoldDB" id="A0A1X0IRQ2"/>
<sequence>MDADSWVAVAAIAQVATVVVAGWALIYAHGQVQAARDTAERVAQPDVVVFIERDPHNWHYMDLVVKNFGQTTAYNLRITLPPLAVVPWKRADTGEEVTSLYVPQTIAVLAPQQEWRTSWDSGIEREEYKGELQSHFVGHVEFDDKMNPDRPSYRNPISLDADMLRDSMHVTTEKSRTVEKALYEISGTLKGYKSQHGGMWVYTVPGDDERQYYAAVAERRRANREHIGRMLRGESEEPRSTEGNSAGTEEESGSSEE</sequence>
<evidence type="ECO:0000313" key="4">
    <source>
        <dbReference type="Proteomes" id="UP000192534"/>
    </source>
</evidence>
<feature type="region of interest" description="Disordered" evidence="1">
    <location>
        <begin position="223"/>
        <end position="257"/>
    </location>
</feature>
<keyword evidence="2" id="KW-0472">Membrane</keyword>
<comment type="caution">
    <text evidence="3">The sequence shown here is derived from an EMBL/GenBank/DDBJ whole genome shotgun (WGS) entry which is preliminary data.</text>
</comment>
<organism evidence="3 4">
    <name type="scientific">Mycolicibacterium rhodesiae</name>
    <name type="common">Mycobacterium rhodesiae</name>
    <dbReference type="NCBI Taxonomy" id="36814"/>
    <lineage>
        <taxon>Bacteria</taxon>
        <taxon>Bacillati</taxon>
        <taxon>Actinomycetota</taxon>
        <taxon>Actinomycetes</taxon>
        <taxon>Mycobacteriales</taxon>
        <taxon>Mycobacteriaceae</taxon>
        <taxon>Mycolicibacterium</taxon>
    </lineage>
</organism>
<accession>A0A1X0IRQ2</accession>
<feature type="transmembrane region" description="Helical" evidence="2">
    <location>
        <begin position="6"/>
        <end position="28"/>
    </location>
</feature>
<dbReference type="EMBL" id="MVIH01000008">
    <property type="protein sequence ID" value="ORB51272.1"/>
    <property type="molecule type" value="Genomic_DNA"/>
</dbReference>
<dbReference type="RefSeq" id="WP_083120625.1">
    <property type="nucleotide sequence ID" value="NZ_JACKUO010000015.1"/>
</dbReference>
<dbReference type="Proteomes" id="UP000192534">
    <property type="component" value="Unassembled WGS sequence"/>
</dbReference>
<keyword evidence="2" id="KW-0812">Transmembrane</keyword>
<proteinExistence type="predicted"/>
<feature type="compositionally biased region" description="Acidic residues" evidence="1">
    <location>
        <begin position="248"/>
        <end position="257"/>
    </location>
</feature>
<evidence type="ECO:0000256" key="2">
    <source>
        <dbReference type="SAM" id="Phobius"/>
    </source>
</evidence>
<gene>
    <name evidence="3" type="ORF">BST42_17790</name>
</gene>
<protein>
    <submittedName>
        <fullName evidence="3">Uncharacterized protein</fullName>
    </submittedName>
</protein>
<feature type="compositionally biased region" description="Basic and acidic residues" evidence="1">
    <location>
        <begin position="223"/>
        <end position="240"/>
    </location>
</feature>
<keyword evidence="4" id="KW-1185">Reference proteome</keyword>
<keyword evidence="2" id="KW-1133">Transmembrane helix</keyword>
<reference evidence="3 4" key="1">
    <citation type="submission" date="2016-12" db="EMBL/GenBank/DDBJ databases">
        <title>The new phylogeny of genus Mycobacterium.</title>
        <authorList>
            <person name="Tortoli E."/>
            <person name="Trovato A."/>
            <person name="Cirillo D.M."/>
        </authorList>
    </citation>
    <scope>NUCLEOTIDE SEQUENCE [LARGE SCALE GENOMIC DNA]</scope>
    <source>
        <strain evidence="3 4">DSM 44223</strain>
    </source>
</reference>
<evidence type="ECO:0000256" key="1">
    <source>
        <dbReference type="SAM" id="MobiDB-lite"/>
    </source>
</evidence>
<name>A0A1X0IRQ2_MYCRH</name>